<evidence type="ECO:0000259" key="2">
    <source>
        <dbReference type="Pfam" id="PF09995"/>
    </source>
</evidence>
<evidence type="ECO:0000313" key="4">
    <source>
        <dbReference type="Proteomes" id="UP001500121"/>
    </source>
</evidence>
<dbReference type="PANTHER" id="PTHR36151">
    <property type="entry name" value="BLR2777 PROTEIN"/>
    <property type="match status" value="1"/>
</dbReference>
<evidence type="ECO:0000313" key="3">
    <source>
        <dbReference type="EMBL" id="GAA4745437.1"/>
    </source>
</evidence>
<dbReference type="Proteomes" id="UP001500121">
    <property type="component" value="Unassembled WGS sequence"/>
</dbReference>
<proteinExistence type="predicted"/>
<dbReference type="EMBL" id="BAABLP010000003">
    <property type="protein sequence ID" value="GAA4745437.1"/>
    <property type="molecule type" value="Genomic_DNA"/>
</dbReference>
<protein>
    <submittedName>
        <fullName evidence="3">Oxygenase MpaB family protein</fullName>
    </submittedName>
</protein>
<evidence type="ECO:0000256" key="1">
    <source>
        <dbReference type="SAM" id="MobiDB-lite"/>
    </source>
</evidence>
<comment type="caution">
    <text evidence="3">The sequence shown here is derived from an EMBL/GenBank/DDBJ whole genome shotgun (WGS) entry which is preliminary data.</text>
</comment>
<keyword evidence="4" id="KW-1185">Reference proteome</keyword>
<organism evidence="3 4">
    <name type="scientific">Amnibacterium soli</name>
    <dbReference type="NCBI Taxonomy" id="1282736"/>
    <lineage>
        <taxon>Bacteria</taxon>
        <taxon>Bacillati</taxon>
        <taxon>Actinomycetota</taxon>
        <taxon>Actinomycetes</taxon>
        <taxon>Micrococcales</taxon>
        <taxon>Microbacteriaceae</taxon>
        <taxon>Amnibacterium</taxon>
    </lineage>
</organism>
<feature type="compositionally biased region" description="Basic and acidic residues" evidence="1">
    <location>
        <begin position="288"/>
        <end position="301"/>
    </location>
</feature>
<dbReference type="PANTHER" id="PTHR36151:SF3">
    <property type="entry name" value="ER-BOUND OXYGENASE MPAB_MPAB'_RUBBER OXYGENASE CATALYTIC DOMAIN-CONTAINING PROTEIN"/>
    <property type="match status" value="1"/>
</dbReference>
<gene>
    <name evidence="3" type="ORF">GCM10025783_16530</name>
</gene>
<feature type="region of interest" description="Disordered" evidence="1">
    <location>
        <begin position="280"/>
        <end position="301"/>
    </location>
</feature>
<dbReference type="InterPro" id="IPR018713">
    <property type="entry name" value="MPAB/Lcp_cat_dom"/>
</dbReference>
<sequence length="301" mass="32834">MTAARPFRSRLFEVLSGDPSGEPAWVRRLGEGSGPGFFPVGSAAWEVHRDATTLVAGPRALLMQALHPGPMAGVHEFSRYREDPIGRLQGTIRWITTVTYGTTEQARAASRMVQHLHERVRGSYEGADGARVAYAADDADLASWVHIAFMDSFLRAYQRYGRTPIPGGPDAYVAQWAVAGELMGVDDPPRDVRQLERRIDAFRASGVLRVDDRVREALEVIRRPPLPALIRPAYPAIVAGSVATLPDWARGMLGLRRPGPASEAATRLVLRGSANLLGEAPTARQGRLRNEAGGREASDRD</sequence>
<accession>A0ABP8Z3E1</accession>
<name>A0ABP8Z3E1_9MICO</name>
<feature type="domain" description="ER-bound oxygenase mpaB/mpaB'/Rubber oxygenase catalytic" evidence="2">
    <location>
        <begin position="45"/>
        <end position="271"/>
    </location>
</feature>
<dbReference type="RefSeq" id="WP_345480635.1">
    <property type="nucleotide sequence ID" value="NZ_BAABLP010000003.1"/>
</dbReference>
<reference evidence="4" key="1">
    <citation type="journal article" date="2019" name="Int. J. Syst. Evol. Microbiol.">
        <title>The Global Catalogue of Microorganisms (GCM) 10K type strain sequencing project: providing services to taxonomists for standard genome sequencing and annotation.</title>
        <authorList>
            <consortium name="The Broad Institute Genomics Platform"/>
            <consortium name="The Broad Institute Genome Sequencing Center for Infectious Disease"/>
            <person name="Wu L."/>
            <person name="Ma J."/>
        </authorList>
    </citation>
    <scope>NUCLEOTIDE SEQUENCE [LARGE SCALE GENOMIC DNA]</scope>
    <source>
        <strain evidence="4">JCM 19015</strain>
    </source>
</reference>
<dbReference type="Pfam" id="PF09995">
    <property type="entry name" value="MPAB_Lcp_cat"/>
    <property type="match status" value="1"/>
</dbReference>